<protein>
    <submittedName>
        <fullName evidence="2">Uncharacterized protein</fullName>
    </submittedName>
</protein>
<accession>A0A7L8Y9X6</accession>
<dbReference type="EMBL" id="MT783406">
    <property type="protein sequence ID" value="QOI17560.1"/>
    <property type="molecule type" value="Genomic_DNA"/>
</dbReference>
<proteinExistence type="predicted"/>
<evidence type="ECO:0000256" key="1">
    <source>
        <dbReference type="SAM" id="Phobius"/>
    </source>
</evidence>
<evidence type="ECO:0000313" key="2">
    <source>
        <dbReference type="EMBL" id="QOI17560.1"/>
    </source>
</evidence>
<keyword evidence="1" id="KW-1133">Transmembrane helix</keyword>
<feature type="transmembrane region" description="Helical" evidence="1">
    <location>
        <begin position="21"/>
        <end position="41"/>
    </location>
</feature>
<name>A0A7L8Y9X6_9VIRU</name>
<keyword evidence="1" id="KW-0812">Transmembrane</keyword>
<reference evidence="2" key="1">
    <citation type="submission" date="2020-07" db="EMBL/GenBank/DDBJ databases">
        <authorList>
            <person name="Zhang W."/>
            <person name="Yang S."/>
        </authorList>
    </citation>
    <scope>NUCLEOTIDE SEQUENCE</scope>
    <source>
        <strain evidence="2">Ydyzj-7432</strain>
    </source>
</reference>
<sequence>MSKVTACHACTKWRTSTSGSAAIFGHVTAYVTAAILVYKMADFLPVF</sequence>
<keyword evidence="1" id="KW-0472">Membrane</keyword>
<organism evidence="2">
    <name type="scientific">Torque teno virus</name>
    <dbReference type="NCBI Taxonomy" id="68887"/>
    <lineage>
        <taxon>Viruses</taxon>
        <taxon>Monodnaviria</taxon>
        <taxon>Shotokuvirae</taxon>
        <taxon>Commensaviricota</taxon>
        <taxon>Cardeaviricetes</taxon>
        <taxon>Sanitavirales</taxon>
        <taxon>Anelloviridae</taxon>
    </lineage>
</organism>